<evidence type="ECO:0000313" key="6">
    <source>
        <dbReference type="EMBL" id="KAA6409154.1"/>
    </source>
</evidence>
<keyword evidence="4" id="KW-0949">S-adenosyl-L-methionine</keyword>
<evidence type="ECO:0000256" key="2">
    <source>
        <dbReference type="ARBA" id="ARBA00022603"/>
    </source>
</evidence>
<dbReference type="CDD" id="cd02440">
    <property type="entry name" value="AdoMet_MTases"/>
    <property type="match status" value="1"/>
</dbReference>
<dbReference type="GO" id="GO:0008168">
    <property type="term" value="F:methyltransferase activity"/>
    <property type="evidence" value="ECO:0007669"/>
    <property type="project" value="UniProtKB-KW"/>
</dbReference>
<name>A0A5M8PKM2_9LECA</name>
<evidence type="ECO:0000256" key="5">
    <source>
        <dbReference type="ARBA" id="ARBA00023098"/>
    </source>
</evidence>
<keyword evidence="2" id="KW-0489">Methyltransferase</keyword>
<proteinExistence type="inferred from homology"/>
<evidence type="ECO:0000256" key="4">
    <source>
        <dbReference type="ARBA" id="ARBA00022691"/>
    </source>
</evidence>
<dbReference type="InterPro" id="IPR050723">
    <property type="entry name" value="CFA/CMAS"/>
</dbReference>
<dbReference type="SUPFAM" id="SSF53335">
    <property type="entry name" value="S-adenosyl-L-methionine-dependent methyltransferases"/>
    <property type="match status" value="1"/>
</dbReference>
<evidence type="ECO:0000313" key="7">
    <source>
        <dbReference type="Proteomes" id="UP000324767"/>
    </source>
</evidence>
<dbReference type="InterPro" id="IPR003333">
    <property type="entry name" value="CMAS"/>
</dbReference>
<organism evidence="6 7">
    <name type="scientific">Lasallia pustulata</name>
    <dbReference type="NCBI Taxonomy" id="136370"/>
    <lineage>
        <taxon>Eukaryota</taxon>
        <taxon>Fungi</taxon>
        <taxon>Dikarya</taxon>
        <taxon>Ascomycota</taxon>
        <taxon>Pezizomycotina</taxon>
        <taxon>Lecanoromycetes</taxon>
        <taxon>OSLEUM clade</taxon>
        <taxon>Umbilicariomycetidae</taxon>
        <taxon>Umbilicariales</taxon>
        <taxon>Umbilicariaceae</taxon>
        <taxon>Lasallia</taxon>
    </lineage>
</organism>
<dbReference type="OrthoDB" id="8300214at2759"/>
<dbReference type="Gene3D" id="3.40.50.150">
    <property type="entry name" value="Vaccinia Virus protein VP39"/>
    <property type="match status" value="1"/>
</dbReference>
<comment type="similarity">
    <text evidence="1">Belongs to the CFA/CMAS family.</text>
</comment>
<dbReference type="GO" id="GO:0008610">
    <property type="term" value="P:lipid biosynthetic process"/>
    <property type="evidence" value="ECO:0007669"/>
    <property type="project" value="InterPro"/>
</dbReference>
<evidence type="ECO:0000256" key="3">
    <source>
        <dbReference type="ARBA" id="ARBA00022679"/>
    </source>
</evidence>
<comment type="caution">
    <text evidence="6">The sequence shown here is derived from an EMBL/GenBank/DDBJ whole genome shotgun (WGS) entry which is preliminary data.</text>
</comment>
<reference evidence="6 7" key="1">
    <citation type="submission" date="2019-09" db="EMBL/GenBank/DDBJ databases">
        <title>The hologenome of the rock-dwelling lichen Lasallia pustulata.</title>
        <authorList>
            <person name="Greshake Tzovaras B."/>
            <person name="Segers F."/>
            <person name="Bicker A."/>
            <person name="Dal Grande F."/>
            <person name="Otte J."/>
            <person name="Hankeln T."/>
            <person name="Schmitt I."/>
            <person name="Ebersberger I."/>
        </authorList>
    </citation>
    <scope>NUCLEOTIDE SEQUENCE [LARGE SCALE GENOMIC DNA]</scope>
    <source>
        <strain evidence="6">A1-1</strain>
    </source>
</reference>
<dbReference type="PANTHER" id="PTHR43667:SF2">
    <property type="entry name" value="FATTY ACID C-METHYL TRANSFERASE"/>
    <property type="match status" value="1"/>
</dbReference>
<dbReference type="PIRSF" id="PIRSF003085">
    <property type="entry name" value="CMAS"/>
    <property type="match status" value="1"/>
</dbReference>
<keyword evidence="3" id="KW-0808">Transferase</keyword>
<dbReference type="InterPro" id="IPR029063">
    <property type="entry name" value="SAM-dependent_MTases_sf"/>
</dbReference>
<dbReference type="PANTHER" id="PTHR43667">
    <property type="entry name" value="CYCLOPROPANE-FATTY-ACYL-PHOSPHOLIPID SYNTHASE"/>
    <property type="match status" value="1"/>
</dbReference>
<dbReference type="Proteomes" id="UP000324767">
    <property type="component" value="Unassembled WGS sequence"/>
</dbReference>
<gene>
    <name evidence="6" type="ORF">FRX48_06707</name>
</gene>
<accession>A0A5M8PKM2</accession>
<sequence>MWESWASLLKSLPFSETILAAFTDLARRIVLSQLHKLEHGTLIIHDTDGSKYVFGASATNGARRTASYGTEHPPEKGQLHKKLAPSTELHIHSPLAWPRLLAADLGFAEAYLLSELSCPSLPTFFRLFILNSTLTSSFNILSTLTTTLPNPFHRLSNTRSQALLNAQGHYSLSNAIFAAFLDPTMTYSAPLWLPLSDPGSATDTLEAAQVRKLRYTIAAARIKRGEHVLELGTGWGSFAIEAVRRTSCRVTTITASAEQAERARERVREAGFEDSVEVLVCDYRDVTLPRGEKGRFDKVVSIEMIEHVGAEYLDTYFGCVDRYLKVEGGIAVVQCTTMPEGRYQGYQGRKDFIQRYIFPGGHLPTVSGLVASIDRATKGSLVVEDIKSVSGHYVKALRLWRERFLGNWEEVIKPALTEKKPGMSGVEMDIFRRKWEYYFSYCEAGFVTKTLGDVSITVGREGAVELIDDVPR</sequence>
<dbReference type="AlphaFoldDB" id="A0A5M8PKM2"/>
<dbReference type="Pfam" id="PF02353">
    <property type="entry name" value="CMAS"/>
    <property type="match status" value="1"/>
</dbReference>
<dbReference type="EMBL" id="VXIT01000011">
    <property type="protein sequence ID" value="KAA6409154.1"/>
    <property type="molecule type" value="Genomic_DNA"/>
</dbReference>
<keyword evidence="5" id="KW-0443">Lipid metabolism</keyword>
<dbReference type="GO" id="GO:0032259">
    <property type="term" value="P:methylation"/>
    <property type="evidence" value="ECO:0007669"/>
    <property type="project" value="UniProtKB-KW"/>
</dbReference>
<evidence type="ECO:0000256" key="1">
    <source>
        <dbReference type="ARBA" id="ARBA00010815"/>
    </source>
</evidence>
<protein>
    <submittedName>
        <fullName evidence="6">Cyclopropane-fatty-acyl-phospholipid synthase</fullName>
    </submittedName>
</protein>